<dbReference type="InterPro" id="IPR001929">
    <property type="entry name" value="Germin"/>
</dbReference>
<evidence type="ECO:0000256" key="12">
    <source>
        <dbReference type="SAM" id="SignalP"/>
    </source>
</evidence>
<dbReference type="GO" id="GO:0048046">
    <property type="term" value="C:apoplast"/>
    <property type="evidence" value="ECO:0007669"/>
    <property type="project" value="UniProtKB-SubCell"/>
</dbReference>
<evidence type="ECO:0000256" key="7">
    <source>
        <dbReference type="ARBA" id="ARBA00023211"/>
    </source>
</evidence>
<feature type="chain" id="PRO_5032708601" description="Germin-like protein" evidence="12">
    <location>
        <begin position="16"/>
        <end position="210"/>
    </location>
</feature>
<evidence type="ECO:0000256" key="11">
    <source>
        <dbReference type="RuleBase" id="RU366015"/>
    </source>
</evidence>
<feature type="binding site" evidence="9">
    <location>
        <position position="109"/>
    </location>
    <ligand>
        <name>Mn(2+)</name>
        <dbReference type="ChEBI" id="CHEBI:29035"/>
    </ligand>
</feature>
<keyword evidence="3 11" id="KW-0052">Apoplast</keyword>
<evidence type="ECO:0000256" key="4">
    <source>
        <dbReference type="ARBA" id="ARBA00022525"/>
    </source>
</evidence>
<evidence type="ECO:0000256" key="2">
    <source>
        <dbReference type="ARBA" id="ARBA00007456"/>
    </source>
</evidence>
<evidence type="ECO:0000313" key="14">
    <source>
        <dbReference type="EMBL" id="KAF9606782.1"/>
    </source>
</evidence>
<dbReference type="InterPro" id="IPR019780">
    <property type="entry name" value="Germin_Mn-BS"/>
</dbReference>
<dbReference type="PANTHER" id="PTHR31238">
    <property type="entry name" value="GERMIN-LIKE PROTEIN SUBFAMILY 3 MEMBER 3"/>
    <property type="match status" value="1"/>
</dbReference>
<feature type="disulfide bond" evidence="10">
    <location>
        <begin position="25"/>
        <end position="40"/>
    </location>
</feature>
<keyword evidence="7 8" id="KW-0464">Manganese</keyword>
<evidence type="ECO:0000313" key="15">
    <source>
        <dbReference type="Proteomes" id="UP000631114"/>
    </source>
</evidence>
<dbReference type="InterPro" id="IPR011051">
    <property type="entry name" value="RmlC_Cupin_sf"/>
</dbReference>
<reference evidence="14 15" key="1">
    <citation type="submission" date="2020-10" db="EMBL/GenBank/DDBJ databases">
        <title>The Coptis chinensis genome and diversification of protoberbering-type alkaloids.</title>
        <authorList>
            <person name="Wang B."/>
            <person name="Shu S."/>
            <person name="Song C."/>
            <person name="Liu Y."/>
        </authorList>
    </citation>
    <scope>NUCLEOTIDE SEQUENCE [LARGE SCALE GENOMIC DNA]</scope>
    <source>
        <strain evidence="14">HL-2020</strain>
        <tissue evidence="14">Leaf</tissue>
    </source>
</reference>
<sequence length="210" mass="22543">MILCLIALTCSTALAFEPSPLQDFCVADSASPALVNGKFCKDPKLADAKDFFYSGLHLPGNTSNFLGSKITPVNVAQLPGLNTLGISMVRIDFAPCGVNPPHYHPRASEIFTVLEGTLHVGFVTSNPENRLISKVLLKGDVFVFPMGLIHFQRNMGYGNAIAIAAFGSQYPGSVTIANAVFGSNCNIPSEVLTKAFQLDNNVIDYLEAKF</sequence>
<feature type="binding site" evidence="8">
    <location>
        <position position="104"/>
    </location>
    <ligand>
        <name>oxalate</name>
        <dbReference type="ChEBI" id="CHEBI:30623"/>
    </ligand>
</feature>
<dbReference type="PROSITE" id="PS00725">
    <property type="entry name" value="GERMIN"/>
    <property type="match status" value="1"/>
</dbReference>
<dbReference type="FunFam" id="2.60.120.10:FF:000005">
    <property type="entry name" value="Germin-like protein subfamily 1 member 8"/>
    <property type="match status" value="1"/>
</dbReference>
<comment type="caution">
    <text evidence="14">The sequence shown here is derived from an EMBL/GenBank/DDBJ whole genome shotgun (WGS) entry which is preliminary data.</text>
</comment>
<name>A0A835HYL3_9MAGN</name>
<comment type="similarity">
    <text evidence="2 11">Belongs to the germin family.</text>
</comment>
<keyword evidence="4 11" id="KW-0964">Secreted</keyword>
<evidence type="ECO:0000256" key="8">
    <source>
        <dbReference type="PIRSR" id="PIRSR601929-1"/>
    </source>
</evidence>
<dbReference type="InterPro" id="IPR014710">
    <property type="entry name" value="RmlC-like_jellyroll"/>
</dbReference>
<dbReference type="Gene3D" id="2.60.120.10">
    <property type="entry name" value="Jelly Rolls"/>
    <property type="match status" value="1"/>
</dbReference>
<evidence type="ECO:0000256" key="6">
    <source>
        <dbReference type="ARBA" id="ARBA00023157"/>
    </source>
</evidence>
<dbReference type="InterPro" id="IPR006045">
    <property type="entry name" value="Cupin_1"/>
</dbReference>
<feature type="binding site" evidence="8">
    <location>
        <position position="99"/>
    </location>
    <ligand>
        <name>oxalate</name>
        <dbReference type="ChEBI" id="CHEBI:30623"/>
    </ligand>
</feature>
<comment type="subcellular location">
    <subcellularLocation>
        <location evidence="1 11">Secreted</location>
        <location evidence="1 11">Extracellular space</location>
        <location evidence="1 11">Apoplast</location>
    </subcellularLocation>
</comment>
<keyword evidence="5 8" id="KW-0479">Metal-binding</keyword>
<evidence type="ECO:0000256" key="5">
    <source>
        <dbReference type="ARBA" id="ARBA00022723"/>
    </source>
</evidence>
<organism evidence="14 15">
    <name type="scientific">Coptis chinensis</name>
    <dbReference type="NCBI Taxonomy" id="261450"/>
    <lineage>
        <taxon>Eukaryota</taxon>
        <taxon>Viridiplantae</taxon>
        <taxon>Streptophyta</taxon>
        <taxon>Embryophyta</taxon>
        <taxon>Tracheophyta</taxon>
        <taxon>Spermatophyta</taxon>
        <taxon>Magnoliopsida</taxon>
        <taxon>Ranunculales</taxon>
        <taxon>Ranunculaceae</taxon>
        <taxon>Coptidoideae</taxon>
        <taxon>Coptis</taxon>
    </lineage>
</organism>
<evidence type="ECO:0000256" key="1">
    <source>
        <dbReference type="ARBA" id="ARBA00004271"/>
    </source>
</evidence>
<feature type="binding site" evidence="9">
    <location>
        <position position="150"/>
    </location>
    <ligand>
        <name>Mn(2+)</name>
        <dbReference type="ChEBI" id="CHEBI:29035"/>
    </ligand>
</feature>
<keyword evidence="12" id="KW-0732">Signal</keyword>
<evidence type="ECO:0000256" key="10">
    <source>
        <dbReference type="PIRSR" id="PIRSR601929-3"/>
    </source>
</evidence>
<dbReference type="SMART" id="SM00835">
    <property type="entry name" value="Cupin_1"/>
    <property type="match status" value="1"/>
</dbReference>
<keyword evidence="15" id="KW-1185">Reference proteome</keyword>
<dbReference type="AlphaFoldDB" id="A0A835HYL3"/>
<feature type="binding site" evidence="8">
    <location>
        <position position="109"/>
    </location>
    <ligand>
        <name>oxalate</name>
        <dbReference type="ChEBI" id="CHEBI:30623"/>
    </ligand>
</feature>
<keyword evidence="6 10" id="KW-1015">Disulfide bond</keyword>
<protein>
    <recommendedName>
        <fullName evidence="11">Germin-like protein</fullName>
    </recommendedName>
</protein>
<dbReference type="SUPFAM" id="SSF51182">
    <property type="entry name" value="RmlC-like cupins"/>
    <property type="match status" value="1"/>
</dbReference>
<evidence type="ECO:0000256" key="3">
    <source>
        <dbReference type="ARBA" id="ARBA00022523"/>
    </source>
</evidence>
<dbReference type="EMBL" id="JADFTS010000005">
    <property type="protein sequence ID" value="KAF9606782.1"/>
    <property type="molecule type" value="Genomic_DNA"/>
</dbReference>
<proteinExistence type="inferred from homology"/>
<feature type="binding site" evidence="9">
    <location>
        <position position="104"/>
    </location>
    <ligand>
        <name>Mn(2+)</name>
        <dbReference type="ChEBI" id="CHEBI:29035"/>
    </ligand>
</feature>
<evidence type="ECO:0000259" key="13">
    <source>
        <dbReference type="SMART" id="SM00835"/>
    </source>
</evidence>
<dbReference type="PRINTS" id="PR00325">
    <property type="entry name" value="GERMIN"/>
</dbReference>
<gene>
    <name evidence="14" type="ORF">IFM89_028158</name>
</gene>
<dbReference type="OrthoDB" id="1921208at2759"/>
<dbReference type="GO" id="GO:0030145">
    <property type="term" value="F:manganese ion binding"/>
    <property type="evidence" value="ECO:0007669"/>
    <property type="project" value="UniProtKB-UniRule"/>
</dbReference>
<dbReference type="Pfam" id="PF00190">
    <property type="entry name" value="Cupin_1"/>
    <property type="match status" value="1"/>
</dbReference>
<dbReference type="CDD" id="cd02241">
    <property type="entry name" value="cupin_OxOx"/>
    <property type="match status" value="1"/>
</dbReference>
<accession>A0A835HYL3</accession>
<feature type="domain" description="Cupin type-1" evidence="13">
    <location>
        <begin position="54"/>
        <end position="204"/>
    </location>
</feature>
<evidence type="ECO:0000256" key="9">
    <source>
        <dbReference type="PIRSR" id="PIRSR601929-2"/>
    </source>
</evidence>
<feature type="signal peptide" evidence="12">
    <location>
        <begin position="1"/>
        <end position="15"/>
    </location>
</feature>
<feature type="binding site" evidence="9">
    <location>
        <position position="102"/>
    </location>
    <ligand>
        <name>Mn(2+)</name>
        <dbReference type="ChEBI" id="CHEBI:29035"/>
    </ligand>
</feature>
<dbReference type="Proteomes" id="UP000631114">
    <property type="component" value="Unassembled WGS sequence"/>
</dbReference>